<comment type="caution">
    <text evidence="2">Once thought to be involved in copper homeostasis, experiments in E.coli have shown this is not the case.</text>
</comment>
<comment type="similarity">
    <text evidence="1 2">Belongs to the CutC family.</text>
</comment>
<dbReference type="GO" id="GO:0005737">
    <property type="term" value="C:cytoplasm"/>
    <property type="evidence" value="ECO:0007669"/>
    <property type="project" value="UniProtKB-SubCell"/>
</dbReference>
<dbReference type="RefSeq" id="WP_265676095.1">
    <property type="nucleotide sequence ID" value="NZ_JAKRRY010000023.1"/>
</dbReference>
<evidence type="ECO:0000313" key="4">
    <source>
        <dbReference type="Proteomes" id="UP001155587"/>
    </source>
</evidence>
<dbReference type="AlphaFoldDB" id="A0A9X3CPW5"/>
<dbReference type="Proteomes" id="UP001155587">
    <property type="component" value="Unassembled WGS sequence"/>
</dbReference>
<reference evidence="3" key="1">
    <citation type="submission" date="2022-02" db="EMBL/GenBank/DDBJ databases">
        <title>Vibrio sp. nov, a new bacterium isolated from seawater.</title>
        <authorList>
            <person name="Yuan Y."/>
        </authorList>
    </citation>
    <scope>NUCLEOTIDE SEQUENCE</scope>
    <source>
        <strain evidence="3">ZSDZ65</strain>
    </source>
</reference>
<accession>A0A9X3CPW5</accession>
<sequence length="258" mass="27853">MTRQLVTYQLEVCIDNIESLRYAIEGGATRIELCSSLALGGLTPSAGFMMQAAKYSQVPVYAMIRPRQGDFLYSPLDVEMMAQDISIAANMGMDGVVLGLLTHDGYLDIKNLTALVSQAQQLGLGVTFHRAFDQCNNAPEALEQIIALGCERVLTSGLASSALAGIECLERLHQQAKGRISIMAGAGVSPENVAHIIRQTGITELHLSGKTTRQSTMSFRAPQAKMGTEDTDDYAVPITDKSTIKQTADMIRATIAKR</sequence>
<dbReference type="EMBL" id="JAKRRY010000023">
    <property type="protein sequence ID" value="MCW8347567.1"/>
    <property type="molecule type" value="Genomic_DNA"/>
</dbReference>
<evidence type="ECO:0000256" key="2">
    <source>
        <dbReference type="HAMAP-Rule" id="MF_00795"/>
    </source>
</evidence>
<name>A0A9X3CPW5_9VIBR</name>
<dbReference type="InterPro" id="IPR036822">
    <property type="entry name" value="CutC-like_dom_sf"/>
</dbReference>
<keyword evidence="2" id="KW-0963">Cytoplasm</keyword>
<dbReference type="PANTHER" id="PTHR12598:SF0">
    <property type="entry name" value="COPPER HOMEOSTASIS PROTEIN CUTC HOMOLOG"/>
    <property type="match status" value="1"/>
</dbReference>
<dbReference type="SUPFAM" id="SSF110395">
    <property type="entry name" value="CutC-like"/>
    <property type="match status" value="1"/>
</dbReference>
<dbReference type="GO" id="GO:0005507">
    <property type="term" value="F:copper ion binding"/>
    <property type="evidence" value="ECO:0007669"/>
    <property type="project" value="TreeGrafter"/>
</dbReference>
<dbReference type="Gene3D" id="3.20.20.380">
    <property type="entry name" value="Copper homeostasis (CutC) domain"/>
    <property type="match status" value="1"/>
</dbReference>
<organism evidence="3 4">
    <name type="scientific">Vibrio qingdaonensis</name>
    <dbReference type="NCBI Taxonomy" id="2829491"/>
    <lineage>
        <taxon>Bacteria</taxon>
        <taxon>Pseudomonadati</taxon>
        <taxon>Pseudomonadota</taxon>
        <taxon>Gammaproteobacteria</taxon>
        <taxon>Vibrionales</taxon>
        <taxon>Vibrionaceae</taxon>
        <taxon>Vibrio</taxon>
    </lineage>
</organism>
<dbReference type="PANTHER" id="PTHR12598">
    <property type="entry name" value="COPPER HOMEOSTASIS PROTEIN CUTC"/>
    <property type="match status" value="1"/>
</dbReference>
<comment type="caution">
    <text evidence="3">The sequence shown here is derived from an EMBL/GenBank/DDBJ whole genome shotgun (WGS) entry which is preliminary data.</text>
</comment>
<dbReference type="FunFam" id="3.20.20.380:FF:000001">
    <property type="entry name" value="Copper homeostasis protein CutC"/>
    <property type="match status" value="1"/>
</dbReference>
<protein>
    <recommendedName>
        <fullName evidence="2">PF03932 family protein CutC</fullName>
    </recommendedName>
</protein>
<dbReference type="HAMAP" id="MF_00795">
    <property type="entry name" value="CutC"/>
    <property type="match status" value="1"/>
</dbReference>
<dbReference type="InterPro" id="IPR005627">
    <property type="entry name" value="CutC-like"/>
</dbReference>
<keyword evidence="4" id="KW-1185">Reference proteome</keyword>
<proteinExistence type="inferred from homology"/>
<evidence type="ECO:0000313" key="3">
    <source>
        <dbReference type="EMBL" id="MCW8347567.1"/>
    </source>
</evidence>
<comment type="subcellular location">
    <subcellularLocation>
        <location evidence="2">Cytoplasm</location>
    </subcellularLocation>
</comment>
<gene>
    <name evidence="2" type="primary">cutC</name>
    <name evidence="3" type="ORF">MD535_16315</name>
</gene>
<dbReference type="Pfam" id="PF03932">
    <property type="entry name" value="CutC"/>
    <property type="match status" value="1"/>
</dbReference>
<evidence type="ECO:0000256" key="1">
    <source>
        <dbReference type="ARBA" id="ARBA00007768"/>
    </source>
</evidence>